<evidence type="ECO:0000256" key="3">
    <source>
        <dbReference type="ARBA" id="ARBA00022553"/>
    </source>
</evidence>
<keyword evidence="3" id="KW-0597">Phosphoprotein</keyword>
<keyword evidence="6 7" id="KW-0472">Membrane</keyword>
<dbReference type="Gene3D" id="3.30.565.10">
    <property type="entry name" value="Histidine kinase-like ATPase, C-terminal domain"/>
    <property type="match status" value="1"/>
</dbReference>
<reference evidence="10" key="1">
    <citation type="submission" date="2016-07" db="EMBL/GenBank/DDBJ databases">
        <authorList>
            <person name="Florea S."/>
            <person name="Webb J.S."/>
            <person name="Jaromczyk J."/>
            <person name="Schardl C.L."/>
        </authorList>
    </citation>
    <scope>NUCLEOTIDE SEQUENCE [LARGE SCALE GENOMIC DNA]</scope>
    <source>
        <strain evidence="10">CY1</strain>
    </source>
</reference>
<evidence type="ECO:0000256" key="1">
    <source>
        <dbReference type="ARBA" id="ARBA00004651"/>
    </source>
</evidence>
<dbReference type="InterPro" id="IPR036890">
    <property type="entry name" value="HATPase_C_sf"/>
</dbReference>
<proteinExistence type="predicted"/>
<dbReference type="InterPro" id="IPR050640">
    <property type="entry name" value="Bact_2-comp_sensor_kinase"/>
</dbReference>
<dbReference type="Gene3D" id="6.10.340.10">
    <property type="match status" value="1"/>
</dbReference>
<accession>A0A1V4HLB0</accession>
<keyword evidence="10" id="KW-1185">Reference proteome</keyword>
<dbReference type="PANTHER" id="PTHR34220:SF7">
    <property type="entry name" value="SENSOR HISTIDINE KINASE YPDA"/>
    <property type="match status" value="1"/>
</dbReference>
<feature type="transmembrane region" description="Helical" evidence="7">
    <location>
        <begin position="12"/>
        <end position="34"/>
    </location>
</feature>
<evidence type="ECO:0000313" key="10">
    <source>
        <dbReference type="Proteomes" id="UP000190626"/>
    </source>
</evidence>
<evidence type="ECO:0000259" key="8">
    <source>
        <dbReference type="PROSITE" id="PS50885"/>
    </source>
</evidence>
<keyword evidence="7" id="KW-1133">Transmembrane helix</keyword>
<evidence type="ECO:0000256" key="7">
    <source>
        <dbReference type="SAM" id="Phobius"/>
    </source>
</evidence>
<dbReference type="SUPFAM" id="SSF55874">
    <property type="entry name" value="ATPase domain of HSP90 chaperone/DNA topoisomerase II/histidine kinase"/>
    <property type="match status" value="1"/>
</dbReference>
<dbReference type="RefSeq" id="WP_079412655.1">
    <property type="nucleotide sequence ID" value="NZ_MBTG01000011.1"/>
</dbReference>
<dbReference type="GO" id="GO:0005886">
    <property type="term" value="C:plasma membrane"/>
    <property type="evidence" value="ECO:0007669"/>
    <property type="project" value="UniProtKB-SubCell"/>
</dbReference>
<evidence type="ECO:0000256" key="5">
    <source>
        <dbReference type="ARBA" id="ARBA00022777"/>
    </source>
</evidence>
<gene>
    <name evidence="9" type="ORF">BC351_24875</name>
</gene>
<dbReference type="Proteomes" id="UP000190626">
    <property type="component" value="Unassembled WGS sequence"/>
</dbReference>
<dbReference type="GO" id="GO:0000155">
    <property type="term" value="F:phosphorelay sensor kinase activity"/>
    <property type="evidence" value="ECO:0007669"/>
    <property type="project" value="InterPro"/>
</dbReference>
<sequence length="600" mass="68541">MFKFKTIQSKLFLSYSLLIIVVILVFVSSFYVYISKILENKASESLYQVSSHITAEFDSQLQLMNSTSEKLLFSKPLNRLFFSDMFQLNKSTIDQQRQFNDILYSIIGLNKEFSQINMFRSSGEFASIGDNSVFSIISPEQIARFQWVQDAFTNNGTKLISLHKQDAWNLKTPIVISLSRAFSPSWGENETSILEIQQDYHVFSNIIKYALVKPDLQTGQEITVYVFNKNGELIYPMETTQSAQLYWESVLTHTNTSNFIIKNANTHSDDMISYKYSNFSEWTVIAAESKNLLLKPVTTFRNAILFLGLIAILITLLISYIVSQTLTTPIKKIHRSIRSLSLTSLSPALSQPIESQSHLNELEQLNYSFLDMRLRLQESLQEAFASRAHELEARMFALQAQMNPHFLYNTITNVSIMAEENGQQSIVEVCENLSAMLRYISSEHAAPVKLREEMEHTRSYLNLMRLRYEDDIVVHIDVSDSLLDLDVPKLMLQPIVENCMKYGIHIDPPWIITIVGRTLPGGWELTIRDNGKGFDANEIVHLQEQLVKTDPLVRIPNLKINGMGLLNIYSRLTLLFGDALRFTLSNHPEGGAVVTICIKH</sequence>
<dbReference type="AlphaFoldDB" id="A0A1V4HLB0"/>
<dbReference type="STRING" id="1469647.BC351_24875"/>
<comment type="subcellular location">
    <subcellularLocation>
        <location evidence="1">Cell membrane</location>
        <topology evidence="1">Multi-pass membrane protein</topology>
    </subcellularLocation>
</comment>
<evidence type="ECO:0000256" key="2">
    <source>
        <dbReference type="ARBA" id="ARBA00022475"/>
    </source>
</evidence>
<evidence type="ECO:0000256" key="4">
    <source>
        <dbReference type="ARBA" id="ARBA00022679"/>
    </source>
</evidence>
<keyword evidence="4" id="KW-0808">Transferase</keyword>
<keyword evidence="5" id="KW-0418">Kinase</keyword>
<dbReference type="EMBL" id="MBTG01000011">
    <property type="protein sequence ID" value="OPH58174.1"/>
    <property type="molecule type" value="Genomic_DNA"/>
</dbReference>
<dbReference type="Pfam" id="PF02518">
    <property type="entry name" value="HATPase_c"/>
    <property type="match status" value="1"/>
</dbReference>
<dbReference type="PANTHER" id="PTHR34220">
    <property type="entry name" value="SENSOR HISTIDINE KINASE YPDA"/>
    <property type="match status" value="1"/>
</dbReference>
<organism evidence="9 10">
    <name type="scientific">Paenibacillus ferrarius</name>
    <dbReference type="NCBI Taxonomy" id="1469647"/>
    <lineage>
        <taxon>Bacteria</taxon>
        <taxon>Bacillati</taxon>
        <taxon>Bacillota</taxon>
        <taxon>Bacilli</taxon>
        <taxon>Bacillales</taxon>
        <taxon>Paenibacillaceae</taxon>
        <taxon>Paenibacillus</taxon>
    </lineage>
</organism>
<keyword evidence="2" id="KW-1003">Cell membrane</keyword>
<feature type="transmembrane region" description="Helical" evidence="7">
    <location>
        <begin position="303"/>
        <end position="322"/>
    </location>
</feature>
<dbReference type="Pfam" id="PF06580">
    <property type="entry name" value="His_kinase"/>
    <property type="match status" value="1"/>
</dbReference>
<dbReference type="OrthoDB" id="370211at2"/>
<dbReference type="InterPro" id="IPR003660">
    <property type="entry name" value="HAMP_dom"/>
</dbReference>
<dbReference type="InterPro" id="IPR010559">
    <property type="entry name" value="Sig_transdc_His_kin_internal"/>
</dbReference>
<dbReference type="PROSITE" id="PS50885">
    <property type="entry name" value="HAMP"/>
    <property type="match status" value="1"/>
</dbReference>
<evidence type="ECO:0000313" key="9">
    <source>
        <dbReference type="EMBL" id="OPH58174.1"/>
    </source>
</evidence>
<feature type="domain" description="HAMP" evidence="8">
    <location>
        <begin position="324"/>
        <end position="381"/>
    </location>
</feature>
<keyword evidence="7" id="KW-0812">Transmembrane</keyword>
<name>A0A1V4HLB0_9BACL</name>
<dbReference type="InterPro" id="IPR003594">
    <property type="entry name" value="HATPase_dom"/>
</dbReference>
<evidence type="ECO:0000256" key="6">
    <source>
        <dbReference type="ARBA" id="ARBA00023136"/>
    </source>
</evidence>
<comment type="caution">
    <text evidence="9">The sequence shown here is derived from an EMBL/GenBank/DDBJ whole genome shotgun (WGS) entry which is preliminary data.</text>
</comment>
<protein>
    <recommendedName>
        <fullName evidence="8">HAMP domain-containing protein</fullName>
    </recommendedName>
</protein>